<dbReference type="Proteomes" id="UP000019678">
    <property type="component" value="Unassembled WGS sequence"/>
</dbReference>
<dbReference type="OrthoDB" id="9851946at2"/>
<comment type="caution">
    <text evidence="1">The sequence shown here is derived from an EMBL/GenBank/DDBJ whole genome shotgun (WGS) entry which is preliminary data.</text>
</comment>
<organism evidence="1 2">
    <name type="scientific">Chondromyces apiculatus DSM 436</name>
    <dbReference type="NCBI Taxonomy" id="1192034"/>
    <lineage>
        <taxon>Bacteria</taxon>
        <taxon>Pseudomonadati</taxon>
        <taxon>Myxococcota</taxon>
        <taxon>Polyangia</taxon>
        <taxon>Polyangiales</taxon>
        <taxon>Polyangiaceae</taxon>
        <taxon>Chondromyces</taxon>
    </lineage>
</organism>
<dbReference type="STRING" id="1192034.CAP_0364"/>
<dbReference type="AlphaFoldDB" id="A0A017SUL8"/>
<gene>
    <name evidence="1" type="ORF">CAP_0364</name>
</gene>
<accession>A0A017SUL8</accession>
<evidence type="ECO:0000313" key="2">
    <source>
        <dbReference type="Proteomes" id="UP000019678"/>
    </source>
</evidence>
<dbReference type="EMBL" id="ASRX01000102">
    <property type="protein sequence ID" value="EYF00673.1"/>
    <property type="molecule type" value="Genomic_DNA"/>
</dbReference>
<dbReference type="RefSeq" id="WP_044250731.1">
    <property type="nucleotide sequence ID" value="NZ_ASRX01000102.1"/>
</dbReference>
<sequence>MAIQSSGEFEIIMNSILMRLDRALSDQPNNSALVRARLLMNESIQWARKGAKISPMQLKNFSDVCDSVRENFRNDTQLSDKFFDLLDFLEYRLG</sequence>
<protein>
    <submittedName>
        <fullName evidence="1">Uncharacterized protein</fullName>
    </submittedName>
</protein>
<evidence type="ECO:0000313" key="1">
    <source>
        <dbReference type="EMBL" id="EYF00673.1"/>
    </source>
</evidence>
<proteinExistence type="predicted"/>
<name>A0A017SUL8_9BACT</name>
<reference evidence="1 2" key="1">
    <citation type="submission" date="2013-05" db="EMBL/GenBank/DDBJ databases">
        <title>Genome assembly of Chondromyces apiculatus DSM 436.</title>
        <authorList>
            <person name="Sharma G."/>
            <person name="Khatri I."/>
            <person name="Kaur C."/>
            <person name="Mayilraj S."/>
            <person name="Subramanian S."/>
        </authorList>
    </citation>
    <scope>NUCLEOTIDE SEQUENCE [LARGE SCALE GENOMIC DNA]</scope>
    <source>
        <strain evidence="1 2">DSM 436</strain>
    </source>
</reference>
<keyword evidence="2" id="KW-1185">Reference proteome</keyword>